<dbReference type="SFLD" id="SFLDS00003">
    <property type="entry name" value="Haloacid_Dehalogenase"/>
    <property type="match status" value="1"/>
</dbReference>
<dbReference type="AlphaFoldDB" id="D9WAA1"/>
<gene>
    <name evidence="1" type="ORF">SSOG_04611</name>
</gene>
<dbReference type="EMBL" id="GG657754">
    <property type="protein sequence ID" value="EFL24897.1"/>
    <property type="molecule type" value="Genomic_DNA"/>
</dbReference>
<dbReference type="InterPro" id="IPR041492">
    <property type="entry name" value="HAD_2"/>
</dbReference>
<reference evidence="1 2" key="1">
    <citation type="submission" date="2009-02" db="EMBL/GenBank/DDBJ databases">
        <title>Annotation of Streptomyces hygroscopicus strain ATCC 53653.</title>
        <authorList>
            <consortium name="The Broad Institute Genome Sequencing Platform"/>
            <consortium name="Broad Institute Microbial Sequencing Center"/>
            <person name="Fischbach M."/>
            <person name="Godfrey P."/>
            <person name="Ward D."/>
            <person name="Young S."/>
            <person name="Zeng Q."/>
            <person name="Koehrsen M."/>
            <person name="Alvarado L."/>
            <person name="Berlin A.M."/>
            <person name="Bochicchio J."/>
            <person name="Borenstein D."/>
            <person name="Chapman S.B."/>
            <person name="Chen Z."/>
            <person name="Engels R."/>
            <person name="Freedman E."/>
            <person name="Gellesch M."/>
            <person name="Goldberg J."/>
            <person name="Griggs A."/>
            <person name="Gujja S."/>
            <person name="Heilman E.R."/>
            <person name="Heiman D.I."/>
            <person name="Hepburn T.A."/>
            <person name="Howarth C."/>
            <person name="Jen D."/>
            <person name="Larson L."/>
            <person name="Lewis B."/>
            <person name="Mehta T."/>
            <person name="Park D."/>
            <person name="Pearson M."/>
            <person name="Richards J."/>
            <person name="Roberts A."/>
            <person name="Saif S."/>
            <person name="Shea T.D."/>
            <person name="Shenoy N."/>
            <person name="Sisk P."/>
            <person name="Stolte C."/>
            <person name="Sykes S.N."/>
            <person name="Thomson T."/>
            <person name="Walk T."/>
            <person name="White J."/>
            <person name="Yandava C."/>
            <person name="Straight P."/>
            <person name="Clardy J."/>
            <person name="Hung D."/>
            <person name="Kolter R."/>
            <person name="Mekalanos J."/>
            <person name="Walker S."/>
            <person name="Walsh C.T."/>
            <person name="Wieland-Brown L.C."/>
            <person name="Haas B."/>
            <person name="Nusbaum C."/>
            <person name="Birren B."/>
        </authorList>
    </citation>
    <scope>NUCLEOTIDE SEQUENCE [LARGE SCALE GENOMIC DNA]</scope>
    <source>
        <strain evidence="1 2">ATCC 53653</strain>
    </source>
</reference>
<protein>
    <submittedName>
        <fullName evidence="1">Phosphoglycolate phosphatase</fullName>
    </submittedName>
</protein>
<dbReference type="HOGENOM" id="CLU_045011_18_0_11"/>
<name>D9WAA1_9ACTN</name>
<accession>D9WAA1</accession>
<dbReference type="RefSeq" id="WP_009716702.1">
    <property type="nucleotide sequence ID" value="NZ_GG657754.1"/>
</dbReference>
<dbReference type="InterPro" id="IPR023214">
    <property type="entry name" value="HAD_sf"/>
</dbReference>
<dbReference type="SUPFAM" id="SSF56784">
    <property type="entry name" value="HAD-like"/>
    <property type="match status" value="1"/>
</dbReference>
<dbReference type="InterPro" id="IPR023198">
    <property type="entry name" value="PGP-like_dom2"/>
</dbReference>
<dbReference type="Proteomes" id="UP000003963">
    <property type="component" value="Unassembled WGS sequence"/>
</dbReference>
<dbReference type="SFLD" id="SFLDG01129">
    <property type="entry name" value="C1.5:_HAD__Beta-PGM__Phosphata"/>
    <property type="match status" value="1"/>
</dbReference>
<keyword evidence="2" id="KW-1185">Reference proteome</keyword>
<dbReference type="InterPro" id="IPR050155">
    <property type="entry name" value="HAD-like_hydrolase_sf"/>
</dbReference>
<evidence type="ECO:0000313" key="2">
    <source>
        <dbReference type="Proteomes" id="UP000003963"/>
    </source>
</evidence>
<evidence type="ECO:0000313" key="1">
    <source>
        <dbReference type="EMBL" id="EFL24897.1"/>
    </source>
</evidence>
<dbReference type="Pfam" id="PF13419">
    <property type="entry name" value="HAD_2"/>
    <property type="match status" value="1"/>
</dbReference>
<dbReference type="GO" id="GO:0006281">
    <property type="term" value="P:DNA repair"/>
    <property type="evidence" value="ECO:0007669"/>
    <property type="project" value="TreeGrafter"/>
</dbReference>
<dbReference type="GO" id="GO:0008967">
    <property type="term" value="F:phosphoglycolate phosphatase activity"/>
    <property type="evidence" value="ECO:0007669"/>
    <property type="project" value="TreeGrafter"/>
</dbReference>
<dbReference type="PANTHER" id="PTHR43434">
    <property type="entry name" value="PHOSPHOGLYCOLATE PHOSPHATASE"/>
    <property type="match status" value="1"/>
</dbReference>
<sequence length="235" mass="25060">MGAGIQRSEGESVSLLVLWDIDRTLVDTRGVGRELWAEAFEEVTRQPMREQAKIDGSTEPVILRETLELHGLPHDRALFERFAQALGAAHVRRAAEFRERGHALPGALSLLSALATRDGIVQTVVTGNIRPAAQVKLAAFGLEPYVDLTIGAFGEDADERAQLVRTALGRAQFTAESAVLVGDTPADVRGGLGAGVRVVGVATGRTSADELRTAGAAEVVEDLSDTERMLKLLTG</sequence>
<dbReference type="Gene3D" id="1.10.150.240">
    <property type="entry name" value="Putative phosphatase, domain 2"/>
    <property type="match status" value="1"/>
</dbReference>
<organism evidence="1 2">
    <name type="scientific">Streptomyces himastatinicus ATCC 53653</name>
    <dbReference type="NCBI Taxonomy" id="457427"/>
    <lineage>
        <taxon>Bacteria</taxon>
        <taxon>Bacillati</taxon>
        <taxon>Actinomycetota</taxon>
        <taxon>Actinomycetes</taxon>
        <taxon>Kitasatosporales</taxon>
        <taxon>Streptomycetaceae</taxon>
        <taxon>Streptomyces</taxon>
        <taxon>Streptomyces violaceusniger group</taxon>
    </lineage>
</organism>
<dbReference type="Gene3D" id="3.40.50.1000">
    <property type="entry name" value="HAD superfamily/HAD-like"/>
    <property type="match status" value="1"/>
</dbReference>
<dbReference type="PANTHER" id="PTHR43434:SF1">
    <property type="entry name" value="PHOSPHOGLYCOLATE PHOSPHATASE"/>
    <property type="match status" value="1"/>
</dbReference>
<dbReference type="STRING" id="457427.SSOG_04611"/>
<proteinExistence type="predicted"/>
<dbReference type="InterPro" id="IPR036412">
    <property type="entry name" value="HAD-like_sf"/>
</dbReference>